<dbReference type="AlphaFoldDB" id="A0A6V7SEB7"/>
<dbReference type="Proteomes" id="UP000515268">
    <property type="component" value="Chromosome PVPCR_04"/>
</dbReference>
<evidence type="ECO:0000313" key="3">
    <source>
        <dbReference type="Proteomes" id="UP000515268"/>
    </source>
</evidence>
<evidence type="ECO:0000313" key="2">
    <source>
        <dbReference type="EMBL" id="CAD2097378.1"/>
    </source>
</evidence>
<evidence type="ECO:0000256" key="1">
    <source>
        <dbReference type="SAM" id="Phobius"/>
    </source>
</evidence>
<dbReference type="VEuPathDB" id="PlasmoDB:PVPCR_0400050"/>
<gene>
    <name evidence="2" type="ORF">PVPCR_0400050</name>
</gene>
<sequence>MAKSSYNVKDLYSVFNEIDDYFWEKTQDGGGTSGFANESIRKYCPYRDGFKKELGTCYDYLEMARSGVINLLKMLKEKHDLEYDKLAEYAILFLSYKLKQHSQHKSTNLNTFYANHIKNNNYYYNKIKVNGPTYKDIIDKKKDLMNMNINEISKFNVLFSILCKLYTECDKKKSYTNCSNDARDFANKFEELNDDSNINGNTSYRKLLSTLSNDYDNFKIYCAEKCNGCNDLPPLPKVKTPPSKLIPALSTFSVIPVFLGIAYKYSLFGVDKIFQRQYIRKKLKNVKKKMKINI</sequence>
<keyword evidence="1" id="KW-0472">Membrane</keyword>
<dbReference type="OrthoDB" id="373273at2759"/>
<organism evidence="2 3">
    <name type="scientific">Plasmodium vinckei petteri</name>
    <dbReference type="NCBI Taxonomy" id="138298"/>
    <lineage>
        <taxon>Eukaryota</taxon>
        <taxon>Sar</taxon>
        <taxon>Alveolata</taxon>
        <taxon>Apicomplexa</taxon>
        <taxon>Aconoidasida</taxon>
        <taxon>Haemosporida</taxon>
        <taxon>Plasmodiidae</taxon>
        <taxon>Plasmodium</taxon>
        <taxon>Plasmodium (Vinckeia)</taxon>
    </lineage>
</organism>
<name>A0A6V7SEB7_PLAVN</name>
<reference evidence="2 3" key="1">
    <citation type="submission" date="2020-08" db="EMBL/GenBank/DDBJ databases">
        <authorList>
            <person name="Ramaprasad A."/>
        </authorList>
    </citation>
    <scope>NUCLEOTIDE SEQUENCE [LARGE SCALE GENOMIC DNA]</scope>
</reference>
<feature type="transmembrane region" description="Helical" evidence="1">
    <location>
        <begin position="245"/>
        <end position="266"/>
    </location>
</feature>
<accession>A0A6V7SEB7</accession>
<dbReference type="NCBIfam" id="TIGR01590">
    <property type="entry name" value="yir-bir-cir_Pla"/>
    <property type="match status" value="1"/>
</dbReference>
<keyword evidence="1" id="KW-1133">Transmembrane helix</keyword>
<keyword evidence="3" id="KW-1185">Reference proteome</keyword>
<dbReference type="InterPro" id="IPR006477">
    <property type="entry name" value="Yir_bir_cir"/>
</dbReference>
<dbReference type="EMBL" id="LR865409">
    <property type="protein sequence ID" value="CAD2097378.1"/>
    <property type="molecule type" value="Genomic_DNA"/>
</dbReference>
<keyword evidence="1" id="KW-0812">Transmembrane</keyword>
<protein>
    <submittedName>
        <fullName evidence="2">CIR protein PIR protein</fullName>
    </submittedName>
</protein>
<dbReference type="Pfam" id="PF06022">
    <property type="entry name" value="Cir_Bir_Yir"/>
    <property type="match status" value="1"/>
</dbReference>
<proteinExistence type="predicted"/>